<dbReference type="AlphaFoldDB" id="A0AAE3F0C8"/>
<gene>
    <name evidence="2" type="ORF">K8352_19480</name>
</gene>
<protein>
    <submittedName>
        <fullName evidence="2">DUF3883 domain-containing protein</fullName>
    </submittedName>
</protein>
<sequence length="396" mass="47160">MNRQIVKSYIEEYKRNFEQVHDQEIYKWKAIKQFQDNFDIEAQDFYENLELSLSKAGNLLDSGQYFPKRMLLKNVEESPEQIREMFKILYDEDFDILERVENFRSDFKSLNTVNFVDLNDYQDHRAVLVYLTLYYPERYFFYKYRMFKDFADKVEFTYKPIGGRIENIGQFHNLCGLVRYEIEGDQELLNLHENRLDSECYRDKDHNVLTQDFIYAVVRHLDQPAIIKKTEVETTVIEETSILKLKSKDESIDFTPRIINHIQNNIENKRIGDLGERWVVKKEIEYLTENGKSKLADKVKHVAKNQGDGSGFDILSFDLDGNEKYIEVKTTKGSLNSTFYITRNELERSKIEKDKYFLYRVYNFDENVETANLLKIQGELTSICEIPVNYKVTLEK</sequence>
<proteinExistence type="predicted"/>
<name>A0AAE3F0C8_9FLAO</name>
<dbReference type="InterPro" id="IPR024975">
    <property type="entry name" value="NOV_C"/>
</dbReference>
<accession>A0AAE3F0C8</accession>
<keyword evidence="3" id="KW-1185">Reference proteome</keyword>
<dbReference type="Proteomes" id="UP001200642">
    <property type="component" value="Unassembled WGS sequence"/>
</dbReference>
<reference evidence="2" key="1">
    <citation type="submission" date="2023-02" db="EMBL/GenBank/DDBJ databases">
        <title>Genome of Flavobacteriaceae gen. nov. sp. strain F89.</title>
        <authorList>
            <person name="Wang Y."/>
        </authorList>
    </citation>
    <scope>NUCLEOTIDE SEQUENCE</scope>
    <source>
        <strain evidence="2">F89</strain>
    </source>
</reference>
<feature type="domain" description="Protein NO VEIN C-terminal" evidence="1">
    <location>
        <begin position="275"/>
        <end position="368"/>
    </location>
</feature>
<evidence type="ECO:0000259" key="1">
    <source>
        <dbReference type="Pfam" id="PF13020"/>
    </source>
</evidence>
<comment type="caution">
    <text evidence="2">The sequence shown here is derived from an EMBL/GenBank/DDBJ whole genome shotgun (WGS) entry which is preliminary data.</text>
</comment>
<dbReference type="RefSeq" id="WP_317904084.1">
    <property type="nucleotide sequence ID" value="NZ_JAIRBC010000075.1"/>
</dbReference>
<organism evidence="2 3">
    <name type="scientific">Cerina litoralis</name>
    <dbReference type="NCBI Taxonomy" id="2874477"/>
    <lineage>
        <taxon>Bacteria</taxon>
        <taxon>Pseudomonadati</taxon>
        <taxon>Bacteroidota</taxon>
        <taxon>Flavobacteriia</taxon>
        <taxon>Flavobacteriales</taxon>
        <taxon>Flavobacteriaceae</taxon>
        <taxon>Cerina</taxon>
    </lineage>
</organism>
<evidence type="ECO:0000313" key="2">
    <source>
        <dbReference type="EMBL" id="MCG2462951.1"/>
    </source>
</evidence>
<evidence type="ECO:0000313" key="3">
    <source>
        <dbReference type="Proteomes" id="UP001200642"/>
    </source>
</evidence>
<dbReference type="EMBL" id="JAIRBC010000075">
    <property type="protein sequence ID" value="MCG2462951.1"/>
    <property type="molecule type" value="Genomic_DNA"/>
</dbReference>
<dbReference type="Pfam" id="PF13020">
    <property type="entry name" value="NOV_C"/>
    <property type="match status" value="1"/>
</dbReference>